<dbReference type="GO" id="GO:0006168">
    <property type="term" value="P:adenine salvage"/>
    <property type="evidence" value="ECO:0007669"/>
    <property type="project" value="InterPro"/>
</dbReference>
<gene>
    <name evidence="13" type="ORF">CTI12_AA371260</name>
</gene>
<dbReference type="FunFam" id="3.40.50.2020:FF:000004">
    <property type="entry name" value="Adenine phosphoribosyltransferase"/>
    <property type="match status" value="1"/>
</dbReference>
<dbReference type="InterPro" id="IPR005764">
    <property type="entry name" value="Ade_phspho_trans"/>
</dbReference>
<evidence type="ECO:0000313" key="13">
    <source>
        <dbReference type="EMBL" id="PWA58639.1"/>
    </source>
</evidence>
<dbReference type="AlphaFoldDB" id="A0A2U1MBK5"/>
<dbReference type="InterPro" id="IPR050120">
    <property type="entry name" value="Adenine_PRTase"/>
</dbReference>
<dbReference type="FunFam" id="3.40.50.2020:FF:000022">
    <property type="entry name" value="Adenine phosphoribosyltransferase 1"/>
    <property type="match status" value="1"/>
</dbReference>
<dbReference type="EC" id="2.4.2.7" evidence="7"/>
<keyword evidence="14" id="KW-1185">Reference proteome</keyword>
<comment type="similarity">
    <text evidence="5">Belongs to the purine/pyrimidine phosphoribosyltransferase family.</text>
</comment>
<evidence type="ECO:0000259" key="12">
    <source>
        <dbReference type="Pfam" id="PF00156"/>
    </source>
</evidence>
<dbReference type="InterPro" id="IPR000836">
    <property type="entry name" value="PRTase_dom"/>
</dbReference>
<evidence type="ECO:0000256" key="9">
    <source>
        <dbReference type="ARBA" id="ARBA00022676"/>
    </source>
</evidence>
<dbReference type="NCBIfam" id="NF002636">
    <property type="entry name" value="PRK02304.1-5"/>
    <property type="match status" value="2"/>
</dbReference>
<keyword evidence="8" id="KW-0963">Cytoplasm</keyword>
<dbReference type="GO" id="GO:0044209">
    <property type="term" value="P:AMP salvage"/>
    <property type="evidence" value="ECO:0007669"/>
    <property type="project" value="UniProtKB-UniPathway"/>
</dbReference>
<dbReference type="PANTHER" id="PTHR11776:SF33">
    <property type="entry name" value="ADENINE PHOSPHORIBOSYLTRANSFERASE"/>
    <property type="match status" value="1"/>
</dbReference>
<dbReference type="EMBL" id="PKPP01005836">
    <property type="protein sequence ID" value="PWA58639.1"/>
    <property type="molecule type" value="Genomic_DNA"/>
</dbReference>
<evidence type="ECO:0000256" key="7">
    <source>
        <dbReference type="ARBA" id="ARBA00011893"/>
    </source>
</evidence>
<dbReference type="GO" id="GO:0003999">
    <property type="term" value="F:adenine phosphoribosyltransferase activity"/>
    <property type="evidence" value="ECO:0007669"/>
    <property type="project" value="UniProtKB-EC"/>
</dbReference>
<name>A0A2U1MBK5_ARTAN</name>
<accession>A0A2U1MBK5</accession>
<feature type="domain" description="Phosphoribosyltransferase" evidence="12">
    <location>
        <begin position="171"/>
        <end position="277"/>
    </location>
</feature>
<evidence type="ECO:0000256" key="8">
    <source>
        <dbReference type="ARBA" id="ARBA00022490"/>
    </source>
</evidence>
<keyword evidence="9" id="KW-0328">Glycosyltransferase</keyword>
<evidence type="ECO:0000313" key="14">
    <source>
        <dbReference type="Proteomes" id="UP000245207"/>
    </source>
</evidence>
<dbReference type="OrthoDB" id="363185at2759"/>
<dbReference type="NCBIfam" id="TIGR01090">
    <property type="entry name" value="apt"/>
    <property type="match status" value="1"/>
</dbReference>
<dbReference type="Gene3D" id="3.40.50.2020">
    <property type="match status" value="2"/>
</dbReference>
<dbReference type="STRING" id="35608.A0A2U1MBK5"/>
<evidence type="ECO:0000256" key="4">
    <source>
        <dbReference type="ARBA" id="ARBA00004659"/>
    </source>
</evidence>
<comment type="subcellular location">
    <subcellularLocation>
        <location evidence="3">Cytoplasm</location>
    </subcellularLocation>
</comment>
<evidence type="ECO:0000256" key="1">
    <source>
        <dbReference type="ARBA" id="ARBA00000868"/>
    </source>
</evidence>
<reference evidence="13 14" key="1">
    <citation type="journal article" date="2018" name="Mol. Plant">
        <title>The genome of Artemisia annua provides insight into the evolution of Asteraceae family and artemisinin biosynthesis.</title>
        <authorList>
            <person name="Shen Q."/>
            <person name="Zhang L."/>
            <person name="Liao Z."/>
            <person name="Wang S."/>
            <person name="Yan T."/>
            <person name="Shi P."/>
            <person name="Liu M."/>
            <person name="Fu X."/>
            <person name="Pan Q."/>
            <person name="Wang Y."/>
            <person name="Lv Z."/>
            <person name="Lu X."/>
            <person name="Zhang F."/>
            <person name="Jiang W."/>
            <person name="Ma Y."/>
            <person name="Chen M."/>
            <person name="Hao X."/>
            <person name="Li L."/>
            <person name="Tang Y."/>
            <person name="Lv G."/>
            <person name="Zhou Y."/>
            <person name="Sun X."/>
            <person name="Brodelius P.E."/>
            <person name="Rose J.K.C."/>
            <person name="Tang K."/>
        </authorList>
    </citation>
    <scope>NUCLEOTIDE SEQUENCE [LARGE SCALE GENOMIC DNA]</scope>
    <source>
        <strain evidence="14">cv. Huhao1</strain>
        <tissue evidence="13">Leaf</tissue>
    </source>
</reference>
<dbReference type="NCBIfam" id="NF002634">
    <property type="entry name" value="PRK02304.1-3"/>
    <property type="match status" value="1"/>
</dbReference>
<comment type="pathway">
    <text evidence="4">Purine metabolism; AMP biosynthesis via salvage pathway; AMP from adenine: step 1/1.</text>
</comment>
<keyword evidence="10 13" id="KW-0808">Transferase</keyword>
<dbReference type="UniPathway" id="UPA00588">
    <property type="reaction ID" value="UER00646"/>
</dbReference>
<evidence type="ECO:0000256" key="11">
    <source>
        <dbReference type="ARBA" id="ARBA00022726"/>
    </source>
</evidence>
<keyword evidence="11" id="KW-0660">Purine salvage</keyword>
<comment type="catalytic activity">
    <reaction evidence="1">
        <text>AMP + diphosphate = 5-phospho-alpha-D-ribose 1-diphosphate + adenine</text>
        <dbReference type="Rhea" id="RHEA:16609"/>
        <dbReference type="ChEBI" id="CHEBI:16708"/>
        <dbReference type="ChEBI" id="CHEBI:33019"/>
        <dbReference type="ChEBI" id="CHEBI:58017"/>
        <dbReference type="ChEBI" id="CHEBI:456215"/>
        <dbReference type="EC" id="2.4.2.7"/>
    </reaction>
</comment>
<dbReference type="SUPFAM" id="SSF53271">
    <property type="entry name" value="PRTase-like"/>
    <property type="match status" value="2"/>
</dbReference>
<evidence type="ECO:0000256" key="2">
    <source>
        <dbReference type="ARBA" id="ARBA00003968"/>
    </source>
</evidence>
<evidence type="ECO:0000256" key="6">
    <source>
        <dbReference type="ARBA" id="ARBA00011738"/>
    </source>
</evidence>
<evidence type="ECO:0000256" key="3">
    <source>
        <dbReference type="ARBA" id="ARBA00004496"/>
    </source>
</evidence>
<dbReference type="Pfam" id="PF00156">
    <property type="entry name" value="Pribosyltran"/>
    <property type="match status" value="2"/>
</dbReference>
<dbReference type="PANTHER" id="PTHR11776">
    <property type="entry name" value="ADENINE PHOSPHORIBOSYLTRANSFERASE"/>
    <property type="match status" value="1"/>
</dbReference>
<dbReference type="CDD" id="cd06223">
    <property type="entry name" value="PRTases_typeI"/>
    <property type="match status" value="2"/>
</dbReference>
<comment type="subunit">
    <text evidence="6">Homodimer.</text>
</comment>
<sequence>MSAGEHEEILNGIKSTLRVIPDFPKQGIMFLDITTLLLHPKAFKDTIDLFVDRYKHKNISVVAGIEARGFMFGPAIALAIGAKFVPLRKPKKLPGEVISEKYVLEYGTDCIEMHVGAVEPKERAIVVDDLVATGGTLCAAMNLLERAGAVVVECACVIEVPELKCRLMLECVLAGIEARGFMFGPAIALAIGAKFVPLRKPKKLPGEVISEKYVLEYGTDCIEMHVGAVEPEERAIVVDDLVATGGTLCAAMNLLERAGAVVVECACVIEVPELKGRERLKLHGKPFISRCYDDFASSIMGKVYIRDYYSSSEDLSSWVHSINAALLLEEMTKSIAMYDFRWKKGLTVGTE</sequence>
<proteinExistence type="inferred from homology"/>
<feature type="domain" description="Phosphoribosyltransferase" evidence="12">
    <location>
        <begin position="35"/>
        <end position="162"/>
    </location>
</feature>
<protein>
    <recommendedName>
        <fullName evidence="7">adenine phosphoribosyltransferase</fullName>
        <ecNumber evidence="7">2.4.2.7</ecNumber>
    </recommendedName>
</protein>
<comment type="caution">
    <text evidence="13">The sequence shown here is derived from an EMBL/GenBank/DDBJ whole genome shotgun (WGS) entry which is preliminary data.</text>
</comment>
<dbReference type="HAMAP" id="MF_00004">
    <property type="entry name" value="Aden_phosphoribosyltr"/>
    <property type="match status" value="1"/>
</dbReference>
<dbReference type="InterPro" id="IPR029057">
    <property type="entry name" value="PRTase-like"/>
</dbReference>
<dbReference type="Proteomes" id="UP000245207">
    <property type="component" value="Unassembled WGS sequence"/>
</dbReference>
<evidence type="ECO:0000256" key="10">
    <source>
        <dbReference type="ARBA" id="ARBA00022679"/>
    </source>
</evidence>
<organism evidence="13 14">
    <name type="scientific">Artemisia annua</name>
    <name type="common">Sweet wormwood</name>
    <dbReference type="NCBI Taxonomy" id="35608"/>
    <lineage>
        <taxon>Eukaryota</taxon>
        <taxon>Viridiplantae</taxon>
        <taxon>Streptophyta</taxon>
        <taxon>Embryophyta</taxon>
        <taxon>Tracheophyta</taxon>
        <taxon>Spermatophyta</taxon>
        <taxon>Magnoliopsida</taxon>
        <taxon>eudicotyledons</taxon>
        <taxon>Gunneridae</taxon>
        <taxon>Pentapetalae</taxon>
        <taxon>asterids</taxon>
        <taxon>campanulids</taxon>
        <taxon>Asterales</taxon>
        <taxon>Asteraceae</taxon>
        <taxon>Asteroideae</taxon>
        <taxon>Anthemideae</taxon>
        <taxon>Artemisiinae</taxon>
        <taxon>Artemisia</taxon>
    </lineage>
</organism>
<dbReference type="GO" id="GO:0006166">
    <property type="term" value="P:purine ribonucleoside salvage"/>
    <property type="evidence" value="ECO:0007669"/>
    <property type="project" value="UniProtKB-KW"/>
</dbReference>
<comment type="function">
    <text evidence="2">Catalyzes a salvage reaction resulting in the formation of AMP, that is energically less costly than de novo synthesis.</text>
</comment>
<evidence type="ECO:0000256" key="5">
    <source>
        <dbReference type="ARBA" id="ARBA00008391"/>
    </source>
</evidence>
<dbReference type="GO" id="GO:0005829">
    <property type="term" value="C:cytosol"/>
    <property type="evidence" value="ECO:0007669"/>
    <property type="project" value="TreeGrafter"/>
</dbReference>